<evidence type="ECO:0000256" key="4">
    <source>
        <dbReference type="SAM" id="MobiDB-lite"/>
    </source>
</evidence>
<evidence type="ECO:0000313" key="6">
    <source>
        <dbReference type="EMBL" id="CAG7834024.1"/>
    </source>
</evidence>
<feature type="domain" description="BHLH" evidence="5">
    <location>
        <begin position="27"/>
        <end position="80"/>
    </location>
</feature>
<proteinExistence type="predicted"/>
<protein>
    <recommendedName>
        <fullName evidence="5">BHLH domain-containing protein</fullName>
    </recommendedName>
</protein>
<keyword evidence="3" id="KW-0539">Nucleus</keyword>
<feature type="compositionally biased region" description="Basic and acidic residues" evidence="4">
    <location>
        <begin position="24"/>
        <end position="33"/>
    </location>
</feature>
<dbReference type="GO" id="GO:0000981">
    <property type="term" value="F:DNA-binding transcription factor activity, RNA polymerase II-specific"/>
    <property type="evidence" value="ECO:0007669"/>
    <property type="project" value="TreeGrafter"/>
</dbReference>
<dbReference type="GO" id="GO:0000977">
    <property type="term" value="F:RNA polymerase II transcription regulatory region sequence-specific DNA binding"/>
    <property type="evidence" value="ECO:0007669"/>
    <property type="project" value="TreeGrafter"/>
</dbReference>
<dbReference type="AlphaFoldDB" id="A0A8J2LJ19"/>
<evidence type="ECO:0000256" key="2">
    <source>
        <dbReference type="ARBA" id="ARBA00023163"/>
    </source>
</evidence>
<evidence type="ECO:0000256" key="3">
    <source>
        <dbReference type="ARBA" id="ARBA00023242"/>
    </source>
</evidence>
<dbReference type="EMBL" id="CAJVCH010570090">
    <property type="protein sequence ID" value="CAG7834024.1"/>
    <property type="molecule type" value="Genomic_DNA"/>
</dbReference>
<dbReference type="PANTHER" id="PTHR23043">
    <property type="entry name" value="HYPOXIA-INDUCIBLE FACTOR 1 ALPHA"/>
    <property type="match status" value="1"/>
</dbReference>
<dbReference type="PANTHER" id="PTHR23043:SF17">
    <property type="entry name" value="PROTEIN SIMILAR"/>
    <property type="match status" value="1"/>
</dbReference>
<dbReference type="InterPro" id="IPR011598">
    <property type="entry name" value="bHLH_dom"/>
</dbReference>
<name>A0A8J2LJ19_9HEXA</name>
<evidence type="ECO:0000256" key="1">
    <source>
        <dbReference type="ARBA" id="ARBA00023015"/>
    </source>
</evidence>
<keyword evidence="1" id="KW-0805">Transcription regulation</keyword>
<dbReference type="Pfam" id="PF23171">
    <property type="entry name" value="bHLH_HIF1A"/>
    <property type="match status" value="1"/>
</dbReference>
<keyword evidence="7" id="KW-1185">Reference proteome</keyword>
<feature type="non-terminal residue" evidence="6">
    <location>
        <position position="1"/>
    </location>
</feature>
<dbReference type="GO" id="GO:0046983">
    <property type="term" value="F:protein dimerization activity"/>
    <property type="evidence" value="ECO:0007669"/>
    <property type="project" value="InterPro"/>
</dbReference>
<dbReference type="OrthoDB" id="6021714at2759"/>
<sequence length="85" mass="9713">MRSLTFLSFSTTAPTGKKGGSGRNSEKRRERSKVAARCRRSKESEIFSELAEFLPLPENTRNALDKASVMRLILSDLKLRHMMQR</sequence>
<accession>A0A8J2LJ19</accession>
<dbReference type="PROSITE" id="PS50888">
    <property type="entry name" value="BHLH"/>
    <property type="match status" value="1"/>
</dbReference>
<feature type="region of interest" description="Disordered" evidence="4">
    <location>
        <begin position="1"/>
        <end position="37"/>
    </location>
</feature>
<evidence type="ECO:0000313" key="7">
    <source>
        <dbReference type="Proteomes" id="UP000708208"/>
    </source>
</evidence>
<organism evidence="6 7">
    <name type="scientific">Allacma fusca</name>
    <dbReference type="NCBI Taxonomy" id="39272"/>
    <lineage>
        <taxon>Eukaryota</taxon>
        <taxon>Metazoa</taxon>
        <taxon>Ecdysozoa</taxon>
        <taxon>Arthropoda</taxon>
        <taxon>Hexapoda</taxon>
        <taxon>Collembola</taxon>
        <taxon>Symphypleona</taxon>
        <taxon>Sminthuridae</taxon>
        <taxon>Allacma</taxon>
    </lineage>
</organism>
<feature type="compositionally biased region" description="Polar residues" evidence="4">
    <location>
        <begin position="1"/>
        <end position="14"/>
    </location>
</feature>
<evidence type="ECO:0000259" key="5">
    <source>
        <dbReference type="PROSITE" id="PS50888"/>
    </source>
</evidence>
<reference evidence="6" key="1">
    <citation type="submission" date="2021-06" db="EMBL/GenBank/DDBJ databases">
        <authorList>
            <person name="Hodson N. C."/>
            <person name="Mongue J. A."/>
            <person name="Jaron S. K."/>
        </authorList>
    </citation>
    <scope>NUCLEOTIDE SEQUENCE</scope>
</reference>
<keyword evidence="2" id="KW-0804">Transcription</keyword>
<dbReference type="GO" id="GO:0071456">
    <property type="term" value="P:cellular response to hypoxia"/>
    <property type="evidence" value="ECO:0007669"/>
    <property type="project" value="TreeGrafter"/>
</dbReference>
<comment type="caution">
    <text evidence="6">The sequence shown here is derived from an EMBL/GenBank/DDBJ whole genome shotgun (WGS) entry which is preliminary data.</text>
</comment>
<gene>
    <name evidence="6" type="ORF">AFUS01_LOCUS43572</name>
</gene>
<dbReference type="GO" id="GO:0010557">
    <property type="term" value="P:positive regulation of macromolecule biosynthetic process"/>
    <property type="evidence" value="ECO:0007669"/>
    <property type="project" value="UniProtKB-ARBA"/>
</dbReference>
<dbReference type="Proteomes" id="UP000708208">
    <property type="component" value="Unassembled WGS sequence"/>
</dbReference>